<reference evidence="4" key="1">
    <citation type="submission" date="2021-10" db="EMBL/GenBank/DDBJ databases">
        <title>Tropical sea cucumber genome reveals ecological adaptation and Cuvierian tubules defense mechanism.</title>
        <authorList>
            <person name="Chen T."/>
        </authorList>
    </citation>
    <scope>NUCLEOTIDE SEQUENCE</scope>
    <source>
        <strain evidence="4">Nanhai2018</strain>
        <tissue evidence="4">Muscle</tissue>
    </source>
</reference>
<keyword evidence="2" id="KW-0862">Zinc</keyword>
<dbReference type="CDD" id="cd04794">
    <property type="entry name" value="euk_LANCL"/>
    <property type="match status" value="1"/>
</dbReference>
<evidence type="ECO:0000313" key="5">
    <source>
        <dbReference type="Proteomes" id="UP001152320"/>
    </source>
</evidence>
<dbReference type="Pfam" id="PF05147">
    <property type="entry name" value="LANC_like"/>
    <property type="match status" value="1"/>
</dbReference>
<name>A0A9Q1BHB2_HOLLE</name>
<dbReference type="PANTHER" id="PTHR12736:SF21">
    <property type="entry name" value="LANC-LIKE PROTEIN 2"/>
    <property type="match status" value="1"/>
</dbReference>
<dbReference type="SUPFAM" id="SSF158745">
    <property type="entry name" value="LanC-like"/>
    <property type="match status" value="1"/>
</dbReference>
<accession>A0A9Q1BHB2</accession>
<dbReference type="PANTHER" id="PTHR12736">
    <property type="entry name" value="LANC-LIKE PROTEIN"/>
    <property type="match status" value="1"/>
</dbReference>
<dbReference type="InterPro" id="IPR012341">
    <property type="entry name" value="6hp_glycosidase-like_sf"/>
</dbReference>
<dbReference type="InterPro" id="IPR007822">
    <property type="entry name" value="LANC-like"/>
</dbReference>
<evidence type="ECO:0000256" key="3">
    <source>
        <dbReference type="SAM" id="MobiDB-lite"/>
    </source>
</evidence>
<dbReference type="GO" id="GO:0046872">
    <property type="term" value="F:metal ion binding"/>
    <property type="evidence" value="ECO:0007669"/>
    <property type="project" value="UniProtKB-KW"/>
</dbReference>
<feature type="binding site" evidence="2">
    <location>
        <position position="288"/>
    </location>
    <ligand>
        <name>Zn(2+)</name>
        <dbReference type="ChEBI" id="CHEBI:29105"/>
    </ligand>
</feature>
<feature type="binding site" evidence="2">
    <location>
        <position position="335"/>
    </location>
    <ligand>
        <name>Zn(2+)</name>
        <dbReference type="ChEBI" id="CHEBI:29105"/>
    </ligand>
</feature>
<comment type="similarity">
    <text evidence="1">Belongs to the LanC-like protein family.</text>
</comment>
<dbReference type="GO" id="GO:0005886">
    <property type="term" value="C:plasma membrane"/>
    <property type="evidence" value="ECO:0007669"/>
    <property type="project" value="TreeGrafter"/>
</dbReference>
<dbReference type="InterPro" id="IPR020464">
    <property type="entry name" value="LanC-like_prot_euk"/>
</dbReference>
<keyword evidence="2" id="KW-0479">Metal-binding</keyword>
<gene>
    <name evidence="4" type="ORF">HOLleu_34716</name>
</gene>
<evidence type="ECO:0000313" key="4">
    <source>
        <dbReference type="EMBL" id="KAJ8024722.1"/>
    </source>
</evidence>
<dbReference type="Gene3D" id="1.50.10.10">
    <property type="match status" value="1"/>
</dbReference>
<dbReference type="SMART" id="SM01260">
    <property type="entry name" value="LANC_like"/>
    <property type="match status" value="1"/>
</dbReference>
<feature type="binding site" evidence="2">
    <location>
        <position position="334"/>
    </location>
    <ligand>
        <name>Zn(2+)</name>
        <dbReference type="ChEBI" id="CHEBI:29105"/>
    </ligand>
</feature>
<dbReference type="GO" id="GO:0031179">
    <property type="term" value="P:peptide modification"/>
    <property type="evidence" value="ECO:0007669"/>
    <property type="project" value="InterPro"/>
</dbReference>
<dbReference type="PRINTS" id="PR01950">
    <property type="entry name" value="LANCSUPER"/>
</dbReference>
<feature type="region of interest" description="Disordered" evidence="3">
    <location>
        <begin position="1"/>
        <end position="33"/>
    </location>
</feature>
<evidence type="ECO:0000256" key="1">
    <source>
        <dbReference type="ARBA" id="ARBA00007179"/>
    </source>
</evidence>
<dbReference type="GO" id="GO:0005975">
    <property type="term" value="P:carbohydrate metabolic process"/>
    <property type="evidence" value="ECO:0007669"/>
    <property type="project" value="InterPro"/>
</dbReference>
<dbReference type="AlphaFoldDB" id="A0A9Q1BHB2"/>
<dbReference type="EMBL" id="JAIZAY010000018">
    <property type="protein sequence ID" value="KAJ8024722.1"/>
    <property type="molecule type" value="Genomic_DNA"/>
</dbReference>
<dbReference type="Proteomes" id="UP001152320">
    <property type="component" value="Chromosome 18"/>
</dbReference>
<dbReference type="OrthoDB" id="10257263at2759"/>
<organism evidence="4 5">
    <name type="scientific">Holothuria leucospilota</name>
    <name type="common">Black long sea cucumber</name>
    <name type="synonym">Mertensiothuria leucospilota</name>
    <dbReference type="NCBI Taxonomy" id="206669"/>
    <lineage>
        <taxon>Eukaryota</taxon>
        <taxon>Metazoa</taxon>
        <taxon>Echinodermata</taxon>
        <taxon>Eleutherozoa</taxon>
        <taxon>Echinozoa</taxon>
        <taxon>Holothuroidea</taxon>
        <taxon>Aspidochirotacea</taxon>
        <taxon>Aspidochirotida</taxon>
        <taxon>Holothuriidae</taxon>
        <taxon>Holothuria</taxon>
    </lineage>
</organism>
<keyword evidence="5" id="KW-1185">Reference proteome</keyword>
<proteinExistence type="inferred from homology"/>
<evidence type="ECO:0000256" key="2">
    <source>
        <dbReference type="PIRSR" id="PIRSR607822-1"/>
    </source>
</evidence>
<comment type="caution">
    <text evidence="4">The sequence shown here is derived from an EMBL/GenBank/DDBJ whole genome shotgun (WGS) entry which is preliminary data.</text>
</comment>
<protein>
    <submittedName>
        <fullName evidence="4">LanC-like protein 2</fullName>
    </submittedName>
</protein>
<dbReference type="PRINTS" id="PR01951">
    <property type="entry name" value="LANCEUKARYTE"/>
</dbReference>
<sequence>MKKQKTSDDAYKNERSFPNKFPDYDEKNDKGQLLTDDGKLNETLTAKINQAVESLLQNLEAGFLSSSGKDGSVYTGMSGIALMYLQLYDVYGKEEYLKKAKHYIREPSTNLKGRKSSFIAGDGGPLAIAAVIYDKLGKKQKSKEFIDRLVSLHPTIRDESMPNELMNGRAGYLYALMYIRRHLGQDQIPDEVPDKTAAMILELGQKLATETRTSSALMYEWHNKHYLGACHGISGILSLLLQCPLTPIKQHLKDLIQPSVDFIQSLQFPSGNFPSSLGNEVDRLVHWCHGAPGVIHMLLLAYKEFKDEKYLNSALKCGDVIWKFGLLRKGYGLCHGVAGNSYSMLALYNITKDERHLYRACKFAEWCLDYGKHDCSTPDRPYSLFEGSAGTIYFLTDLLIPTRARFPCMYV</sequence>